<dbReference type="KEGG" id="vg:60321157"/>
<dbReference type="EMBL" id="MH744423">
    <property type="protein sequence ID" value="AYD82082.1"/>
    <property type="molecule type" value="Genomic_DNA"/>
</dbReference>
<accession>A0A386KBB5</accession>
<evidence type="ECO:0000313" key="1">
    <source>
        <dbReference type="EMBL" id="AYD82082.1"/>
    </source>
</evidence>
<keyword evidence="2" id="KW-1185">Reference proteome</keyword>
<proteinExistence type="predicted"/>
<organism evidence="1 2">
    <name type="scientific">Mycobacterium phage Saguaro</name>
    <dbReference type="NCBI Taxonomy" id="2315616"/>
    <lineage>
        <taxon>Viruses</taxon>
        <taxon>Duplodnaviria</taxon>
        <taxon>Heunggongvirae</taxon>
        <taxon>Uroviricota</taxon>
        <taxon>Caudoviricetes</taxon>
        <taxon>Bclasvirinae</taxon>
        <taxon>Saguarovirus</taxon>
        <taxon>Saguarovirus saguaro</taxon>
    </lineage>
</organism>
<protein>
    <submittedName>
        <fullName evidence="1">Uncharacterized protein</fullName>
    </submittedName>
</protein>
<dbReference type="RefSeq" id="YP_009949753.1">
    <property type="nucleotide sequence ID" value="NC_051583.1"/>
</dbReference>
<name>A0A386KBB5_9CAUD</name>
<dbReference type="GeneID" id="60321157"/>
<dbReference type="Proteomes" id="UP000269292">
    <property type="component" value="Segment"/>
</dbReference>
<gene>
    <name evidence="1" type="primary">90</name>
    <name evidence="1" type="ORF">SEA_SAGUARO_90</name>
</gene>
<sequence length="66" mass="7087">MSAPANLGQVFDEALTAEQWWAEFQANACCPSRIVAARRLCGCGGSAALPVGVSRLLITHNHNEEF</sequence>
<reference evidence="1 2" key="1">
    <citation type="submission" date="2018-08" db="EMBL/GenBank/DDBJ databases">
        <authorList>
            <person name="Washington J.M."/>
            <person name="Garlena R.A."/>
            <person name="Russell D.A."/>
            <person name="Pope W.H."/>
            <person name="Jacobs-Sera D."/>
            <person name="Hatfull G.F."/>
        </authorList>
    </citation>
    <scope>NUCLEOTIDE SEQUENCE [LARGE SCALE GENOMIC DNA]</scope>
</reference>
<evidence type="ECO:0000313" key="2">
    <source>
        <dbReference type="Proteomes" id="UP000269292"/>
    </source>
</evidence>